<name>A0A7W9CB35_9MICO</name>
<comment type="caution">
    <text evidence="2">The sequence shown here is derived from an EMBL/GenBank/DDBJ whole genome shotgun (WGS) entry which is preliminary data.</text>
</comment>
<reference evidence="2 3" key="1">
    <citation type="submission" date="2020-08" db="EMBL/GenBank/DDBJ databases">
        <title>Sequencing the genomes of 1000 actinobacteria strains.</title>
        <authorList>
            <person name="Klenk H.-P."/>
        </authorList>
    </citation>
    <scope>NUCLEOTIDE SEQUENCE [LARGE SCALE GENOMIC DNA]</scope>
    <source>
        <strain evidence="2 3">DSM 24823</strain>
    </source>
</reference>
<dbReference type="GO" id="GO:0006355">
    <property type="term" value="P:regulation of DNA-templated transcription"/>
    <property type="evidence" value="ECO:0007669"/>
    <property type="project" value="InterPro"/>
</dbReference>
<dbReference type="SUPFAM" id="SSF46894">
    <property type="entry name" value="C-terminal effector domain of the bipartite response regulators"/>
    <property type="match status" value="1"/>
</dbReference>
<dbReference type="Gene3D" id="1.10.10.10">
    <property type="entry name" value="Winged helix-like DNA-binding domain superfamily/Winged helix DNA-binding domain"/>
    <property type="match status" value="1"/>
</dbReference>
<evidence type="ECO:0000313" key="2">
    <source>
        <dbReference type="EMBL" id="MBB5742248.1"/>
    </source>
</evidence>
<keyword evidence="2" id="KW-0238">DNA-binding</keyword>
<dbReference type="CDD" id="cd06170">
    <property type="entry name" value="LuxR_C_like"/>
    <property type="match status" value="1"/>
</dbReference>
<evidence type="ECO:0000313" key="3">
    <source>
        <dbReference type="Proteomes" id="UP000517712"/>
    </source>
</evidence>
<organism evidence="2 3">
    <name type="scientific">Microbacterium ginsengiterrae</name>
    <dbReference type="NCBI Taxonomy" id="546115"/>
    <lineage>
        <taxon>Bacteria</taxon>
        <taxon>Bacillati</taxon>
        <taxon>Actinomycetota</taxon>
        <taxon>Actinomycetes</taxon>
        <taxon>Micrococcales</taxon>
        <taxon>Microbacteriaceae</taxon>
        <taxon>Microbacterium</taxon>
    </lineage>
</organism>
<dbReference type="InterPro" id="IPR036388">
    <property type="entry name" value="WH-like_DNA-bd_sf"/>
</dbReference>
<dbReference type="InterPro" id="IPR016032">
    <property type="entry name" value="Sig_transdc_resp-reg_C-effctor"/>
</dbReference>
<dbReference type="GO" id="GO:0003677">
    <property type="term" value="F:DNA binding"/>
    <property type="evidence" value="ECO:0007669"/>
    <property type="project" value="UniProtKB-KW"/>
</dbReference>
<dbReference type="Proteomes" id="UP000517712">
    <property type="component" value="Unassembled WGS sequence"/>
</dbReference>
<accession>A0A7W9CB35</accession>
<sequence>MNFHDVAAAKLELDRARKAGNPDGIAAAAMNNFWPLYCSHYDELIAAIQSLPARDLDRYPMLRATHPMTRVMAQSGRPYKPLIYQDDARKLPPEQLDVLTLAQMIAFRFSGDVAAALVYAQRLDERIATVASESRYRTDGPLWFLHAQIGTTYLIAGDSAYALRKFTVAQQLAELSPLPDAVRFVLSRSALAHTLRGSLSEAEAALTAARREPEPTPAHVVSVRGTESATAALIAVERLSDDVDAHLAALEPFYSNDLSWPFALLARTRALLAKRRPHEALEALHLAEDAHPVQHGSTATDIITAMRIEALAAAGEESRARDIADGSGHTGGRTAIARAGLALHQGRLDAATRELRQVAADFAHGPGTRGRHQLLSAWLEFSRRGNVTADTASAFARIAIAGSLRRSLSTLPSGVITAVRERLDENERPAFDAAIDSIHFRDLRTRPSLTDSESRVLHALPVYETVAEIARAFHVSPNTIKSQLKSLYRKLGCSSREEAIELGGKFQLVDRYAESAPAR</sequence>
<proteinExistence type="predicted"/>
<dbReference type="SMART" id="SM00421">
    <property type="entry name" value="HTH_LUXR"/>
    <property type="match status" value="1"/>
</dbReference>
<protein>
    <submittedName>
        <fullName evidence="2">DNA-binding CsgD family transcriptional regulator</fullName>
    </submittedName>
</protein>
<dbReference type="Pfam" id="PF00196">
    <property type="entry name" value="GerE"/>
    <property type="match status" value="1"/>
</dbReference>
<dbReference type="AlphaFoldDB" id="A0A7W9CB35"/>
<dbReference type="EMBL" id="JACHMU010000001">
    <property type="protein sequence ID" value="MBB5742248.1"/>
    <property type="molecule type" value="Genomic_DNA"/>
</dbReference>
<dbReference type="RefSeq" id="WP_184281610.1">
    <property type="nucleotide sequence ID" value="NZ_BAAAPG010000001.1"/>
</dbReference>
<gene>
    <name evidence="2" type="ORF">HD600_000745</name>
</gene>
<keyword evidence="3" id="KW-1185">Reference proteome</keyword>
<dbReference type="InterPro" id="IPR000792">
    <property type="entry name" value="Tscrpt_reg_LuxR_C"/>
</dbReference>
<feature type="domain" description="HTH luxR-type" evidence="1">
    <location>
        <begin position="446"/>
        <end position="503"/>
    </location>
</feature>
<evidence type="ECO:0000259" key="1">
    <source>
        <dbReference type="SMART" id="SM00421"/>
    </source>
</evidence>